<gene>
    <name evidence="1" type="primary">rhaM</name>
    <name evidence="1" type="ORF">NCTC12120_02488</name>
</gene>
<dbReference type="SUPFAM" id="SSF54909">
    <property type="entry name" value="Dimeric alpha+beta barrel"/>
    <property type="match status" value="1"/>
</dbReference>
<protein>
    <submittedName>
        <fullName evidence="1">L-rhamnose mutarotase</fullName>
        <ecNumber evidence="1">5.1.3.-</ecNumber>
    </submittedName>
</protein>
<dbReference type="InterPro" id="IPR008000">
    <property type="entry name" value="Rham/fucose_mutarotase"/>
</dbReference>
<evidence type="ECO:0000313" key="1">
    <source>
        <dbReference type="EMBL" id="SQA98593.1"/>
    </source>
</evidence>
<organism evidence="1 2">
    <name type="scientific">Cedecea neteri</name>
    <dbReference type="NCBI Taxonomy" id="158822"/>
    <lineage>
        <taxon>Bacteria</taxon>
        <taxon>Pseudomonadati</taxon>
        <taxon>Pseudomonadota</taxon>
        <taxon>Gammaproteobacteria</taxon>
        <taxon>Enterobacterales</taxon>
        <taxon>Enterobacteriaceae</taxon>
        <taxon>Cedecea</taxon>
    </lineage>
</organism>
<dbReference type="PANTHER" id="PTHR34389:SF2">
    <property type="entry name" value="L-RHAMNOSE MUTAROTASE"/>
    <property type="match status" value="1"/>
</dbReference>
<evidence type="ECO:0000313" key="2">
    <source>
        <dbReference type="Proteomes" id="UP000251197"/>
    </source>
</evidence>
<dbReference type="EC" id="5.1.3.-" evidence="1"/>
<name>A0A2X2TDB9_9ENTR</name>
<dbReference type="Pfam" id="PF05336">
    <property type="entry name" value="rhaM"/>
    <property type="match status" value="1"/>
</dbReference>
<dbReference type="PANTHER" id="PTHR34389">
    <property type="entry name" value="L-RHAMNOSE MUTAROTASE"/>
    <property type="match status" value="1"/>
</dbReference>
<keyword evidence="1" id="KW-0413">Isomerase</keyword>
<proteinExistence type="predicted"/>
<dbReference type="GO" id="GO:0016857">
    <property type="term" value="F:racemase and epimerase activity, acting on carbohydrates and derivatives"/>
    <property type="evidence" value="ECO:0007669"/>
    <property type="project" value="InterPro"/>
</dbReference>
<dbReference type="GO" id="GO:0019301">
    <property type="term" value="P:rhamnose catabolic process"/>
    <property type="evidence" value="ECO:0007669"/>
    <property type="project" value="TreeGrafter"/>
</dbReference>
<sequence length="68" mass="8028">MIRKAFVMQVNPDAHEEYQLRHSPIWPELEEVLKQHGAHHYAIHLDEQRHLLFATVEIRVRSALECGC</sequence>
<dbReference type="InterPro" id="IPR011008">
    <property type="entry name" value="Dimeric_a/b-barrel"/>
</dbReference>
<dbReference type="EMBL" id="UAVU01000003">
    <property type="protein sequence ID" value="SQA98593.1"/>
    <property type="molecule type" value="Genomic_DNA"/>
</dbReference>
<dbReference type="AlphaFoldDB" id="A0A2X2TDB9"/>
<accession>A0A2X2TDB9</accession>
<dbReference type="Proteomes" id="UP000251197">
    <property type="component" value="Unassembled WGS sequence"/>
</dbReference>
<reference evidence="1 2" key="1">
    <citation type="submission" date="2018-06" db="EMBL/GenBank/DDBJ databases">
        <authorList>
            <consortium name="Pathogen Informatics"/>
            <person name="Doyle S."/>
        </authorList>
    </citation>
    <scope>NUCLEOTIDE SEQUENCE [LARGE SCALE GENOMIC DNA]</scope>
    <source>
        <strain evidence="1 2">NCTC12120</strain>
    </source>
</reference>
<dbReference type="Gene3D" id="3.30.70.100">
    <property type="match status" value="1"/>
</dbReference>